<dbReference type="Gene3D" id="3.40.50.720">
    <property type="entry name" value="NAD(P)-binding Rossmann-like Domain"/>
    <property type="match status" value="1"/>
</dbReference>
<dbReference type="GO" id="GO:0000166">
    <property type="term" value="F:nucleotide binding"/>
    <property type="evidence" value="ECO:0007669"/>
    <property type="project" value="InterPro"/>
</dbReference>
<keyword evidence="6" id="KW-1185">Reference proteome</keyword>
<dbReference type="SUPFAM" id="SSF55347">
    <property type="entry name" value="Glyceraldehyde-3-phosphate dehydrogenase-like, C-terminal domain"/>
    <property type="match status" value="1"/>
</dbReference>
<feature type="compositionally biased region" description="Pro residues" evidence="2">
    <location>
        <begin position="402"/>
        <end position="415"/>
    </location>
</feature>
<evidence type="ECO:0000313" key="5">
    <source>
        <dbReference type="EMBL" id="SDE03357.1"/>
    </source>
</evidence>
<evidence type="ECO:0000259" key="3">
    <source>
        <dbReference type="Pfam" id="PF01408"/>
    </source>
</evidence>
<dbReference type="STRING" id="938405.SAMN02927895_03004"/>
<dbReference type="InterPro" id="IPR055170">
    <property type="entry name" value="GFO_IDH_MocA-like_dom"/>
</dbReference>
<dbReference type="EMBL" id="FMZX01000017">
    <property type="protein sequence ID" value="SDE03357.1"/>
    <property type="molecule type" value="Genomic_DNA"/>
</dbReference>
<feature type="region of interest" description="Disordered" evidence="2">
    <location>
        <begin position="392"/>
        <end position="415"/>
    </location>
</feature>
<reference evidence="5 6" key="1">
    <citation type="submission" date="2016-10" db="EMBL/GenBank/DDBJ databases">
        <authorList>
            <person name="de Groot N.N."/>
        </authorList>
    </citation>
    <scope>NUCLEOTIDE SEQUENCE [LARGE SCALE GENOMIC DNA]</scope>
    <source>
        <strain evidence="5 6">CPCC 100156</strain>
    </source>
</reference>
<dbReference type="Proteomes" id="UP000198925">
    <property type="component" value="Unassembled WGS sequence"/>
</dbReference>
<organism evidence="5 6">
    <name type="scientific">Belnapia rosea</name>
    <dbReference type="NCBI Taxonomy" id="938405"/>
    <lineage>
        <taxon>Bacteria</taxon>
        <taxon>Pseudomonadati</taxon>
        <taxon>Pseudomonadota</taxon>
        <taxon>Alphaproteobacteria</taxon>
        <taxon>Acetobacterales</taxon>
        <taxon>Roseomonadaceae</taxon>
        <taxon>Belnapia</taxon>
    </lineage>
</organism>
<dbReference type="Gene3D" id="3.30.360.10">
    <property type="entry name" value="Dihydrodipicolinate Reductase, domain 2"/>
    <property type="match status" value="1"/>
</dbReference>
<dbReference type="GO" id="GO:0016491">
    <property type="term" value="F:oxidoreductase activity"/>
    <property type="evidence" value="ECO:0007669"/>
    <property type="project" value="UniProtKB-KW"/>
</dbReference>
<name>A0A1G6ZMD5_9PROT</name>
<keyword evidence="1" id="KW-0560">Oxidoreductase</keyword>
<dbReference type="Pfam" id="PF22725">
    <property type="entry name" value="GFO_IDH_MocA_C3"/>
    <property type="match status" value="1"/>
</dbReference>
<evidence type="ECO:0000313" key="6">
    <source>
        <dbReference type="Proteomes" id="UP000198925"/>
    </source>
</evidence>
<dbReference type="RefSeq" id="WP_090664552.1">
    <property type="nucleotide sequence ID" value="NZ_FMZX01000017.1"/>
</dbReference>
<feature type="domain" description="Gfo/Idh/MocA-like oxidoreductase N-terminal" evidence="3">
    <location>
        <begin position="68"/>
        <end position="191"/>
    </location>
</feature>
<protein>
    <submittedName>
        <fullName evidence="5">Predicted dehydrogenase</fullName>
    </submittedName>
</protein>
<dbReference type="InterPro" id="IPR050463">
    <property type="entry name" value="Gfo/Idh/MocA_oxidrdct_glycsds"/>
</dbReference>
<evidence type="ECO:0000256" key="2">
    <source>
        <dbReference type="SAM" id="MobiDB-lite"/>
    </source>
</evidence>
<sequence>MAEHDLPRRGLVLAAAALGAGGAGYPPPSPIDSGSVEGGRIQFPDWRAPADPPSGALPQPRPPGERIGFAIIGLGRIALEEVLPAFAECKEARPVALVSGSPEKARLAAAQYGIPAEAVLGYAELERLRDRPEVQAVYIALPNAMHREFTERAAAIGKHVLCEKPMANSLADCRAMTEACARAGVRLMVAYRSQYQPHHRAAIALIRGGELGRLRFIEASNTQANGPGPQWRYSKQMAGGGALPDIGLYCLNATRYLTGEEPVEGFATIHNPSGDPRYAEVEESMAFQLRFPSGVLANCLTSYGAYQNRMLRLHFERGSIEMPHAFDYQGQRLVVQRRVGQVAAEEERIVKPKNQFAQEIDHFAGCVRAGRQPHTPGEEGVQDQALMEALYRSAAEGRPVRMEPPPGPTRGPDPA</sequence>
<evidence type="ECO:0000256" key="1">
    <source>
        <dbReference type="ARBA" id="ARBA00023002"/>
    </source>
</evidence>
<dbReference type="AlphaFoldDB" id="A0A1G6ZMD5"/>
<proteinExistence type="predicted"/>
<evidence type="ECO:0000259" key="4">
    <source>
        <dbReference type="Pfam" id="PF22725"/>
    </source>
</evidence>
<dbReference type="SUPFAM" id="SSF51735">
    <property type="entry name" value="NAD(P)-binding Rossmann-fold domains"/>
    <property type="match status" value="1"/>
</dbReference>
<dbReference type="PANTHER" id="PTHR43818:SF11">
    <property type="entry name" value="BCDNA.GH03377"/>
    <property type="match status" value="1"/>
</dbReference>
<gene>
    <name evidence="5" type="ORF">SAMN04487779_10174</name>
</gene>
<feature type="domain" description="GFO/IDH/MocA-like oxidoreductase" evidence="4">
    <location>
        <begin position="199"/>
        <end position="321"/>
    </location>
</feature>
<dbReference type="InterPro" id="IPR036291">
    <property type="entry name" value="NAD(P)-bd_dom_sf"/>
</dbReference>
<dbReference type="Pfam" id="PF01408">
    <property type="entry name" value="GFO_IDH_MocA"/>
    <property type="match status" value="1"/>
</dbReference>
<feature type="region of interest" description="Disordered" evidence="2">
    <location>
        <begin position="24"/>
        <end position="62"/>
    </location>
</feature>
<dbReference type="InterPro" id="IPR008354">
    <property type="entry name" value="Glc-Fru_OxRdtase_bac"/>
</dbReference>
<dbReference type="PANTHER" id="PTHR43818">
    <property type="entry name" value="BCDNA.GH03377"/>
    <property type="match status" value="1"/>
</dbReference>
<dbReference type="PRINTS" id="PR01775">
    <property type="entry name" value="GLFROXRDTASE"/>
</dbReference>
<accession>A0A1G6ZMD5</accession>
<dbReference type="InterPro" id="IPR000683">
    <property type="entry name" value="Gfo/Idh/MocA-like_OxRdtase_N"/>
</dbReference>